<evidence type="ECO:0000256" key="1">
    <source>
        <dbReference type="SAM" id="MobiDB-lite"/>
    </source>
</evidence>
<evidence type="ECO:0000313" key="4">
    <source>
        <dbReference type="Proteomes" id="UP001162640"/>
    </source>
</evidence>
<gene>
    <name evidence="3" type="ORF">TL16_g12903</name>
</gene>
<evidence type="ECO:0000256" key="2">
    <source>
        <dbReference type="SAM" id="Phobius"/>
    </source>
</evidence>
<proteinExistence type="predicted"/>
<feature type="transmembrane region" description="Helical" evidence="2">
    <location>
        <begin position="90"/>
        <end position="111"/>
    </location>
</feature>
<feature type="region of interest" description="Disordered" evidence="1">
    <location>
        <begin position="213"/>
        <end position="234"/>
    </location>
</feature>
<feature type="transmembrane region" description="Helical" evidence="2">
    <location>
        <begin position="117"/>
        <end position="137"/>
    </location>
</feature>
<dbReference type="AlphaFoldDB" id="A0A9W7BUN8"/>
<dbReference type="EMBL" id="BLQM01000558">
    <property type="protein sequence ID" value="GMH94425.1"/>
    <property type="molecule type" value="Genomic_DNA"/>
</dbReference>
<feature type="transmembrane region" description="Helical" evidence="2">
    <location>
        <begin position="149"/>
        <end position="171"/>
    </location>
</feature>
<comment type="caution">
    <text evidence="3">The sequence shown here is derived from an EMBL/GenBank/DDBJ whole genome shotgun (WGS) entry which is preliminary data.</text>
</comment>
<keyword evidence="2" id="KW-0472">Membrane</keyword>
<feature type="transmembrane region" description="Helical" evidence="2">
    <location>
        <begin position="31"/>
        <end position="56"/>
    </location>
</feature>
<evidence type="ECO:0000313" key="3">
    <source>
        <dbReference type="EMBL" id="GMH94425.1"/>
    </source>
</evidence>
<accession>A0A9W7BUN8</accession>
<keyword evidence="2" id="KW-1133">Transmembrane helix</keyword>
<feature type="transmembrane region" description="Helical" evidence="2">
    <location>
        <begin position="7"/>
        <end position="25"/>
    </location>
</feature>
<feature type="transmembrane region" description="Helical" evidence="2">
    <location>
        <begin position="183"/>
        <end position="203"/>
    </location>
</feature>
<protein>
    <submittedName>
        <fullName evidence="3">Uncharacterized protein</fullName>
    </submittedName>
</protein>
<reference evidence="4" key="1">
    <citation type="journal article" date="2023" name="Commun. Biol.">
        <title>Genome analysis of Parmales, the sister group of diatoms, reveals the evolutionary specialization of diatoms from phago-mixotrophs to photoautotrophs.</title>
        <authorList>
            <person name="Ban H."/>
            <person name="Sato S."/>
            <person name="Yoshikawa S."/>
            <person name="Yamada K."/>
            <person name="Nakamura Y."/>
            <person name="Ichinomiya M."/>
            <person name="Sato N."/>
            <person name="Blanc-Mathieu R."/>
            <person name="Endo H."/>
            <person name="Kuwata A."/>
            <person name="Ogata H."/>
        </authorList>
    </citation>
    <scope>NUCLEOTIDE SEQUENCE [LARGE SCALE GENOMIC DNA]</scope>
</reference>
<feature type="compositionally biased region" description="Low complexity" evidence="1">
    <location>
        <begin position="218"/>
        <end position="234"/>
    </location>
</feature>
<name>A0A9W7BUN8_9STRA</name>
<organism evidence="3 4">
    <name type="scientific">Triparma laevis f. inornata</name>
    <dbReference type="NCBI Taxonomy" id="1714386"/>
    <lineage>
        <taxon>Eukaryota</taxon>
        <taxon>Sar</taxon>
        <taxon>Stramenopiles</taxon>
        <taxon>Ochrophyta</taxon>
        <taxon>Bolidophyceae</taxon>
        <taxon>Parmales</taxon>
        <taxon>Triparmaceae</taxon>
        <taxon>Triparma</taxon>
    </lineage>
</organism>
<keyword evidence="2" id="KW-0812">Transmembrane</keyword>
<sequence>MEKIVLLVFWACLLRFIWYILIIPGRHGSVVWGGVVLEGILLKIPQLLWMSAYFFLASTWKRLATQAATMKKVNHKAQEKMDKRINMIKIFMVVGLVPLYILGVAAGITMLNILVNFLMLLIIILLLYSSTFGFTLAKELGDNPLGKMIKLCCIQAISCAVVVVLGLVANLMGMTQGSSTSTFIFWMTIHIPEIVAAQTLLVTKIKQRAKHIKHDRGSTATSATSTAATIAPDG</sequence>
<dbReference type="Proteomes" id="UP001162640">
    <property type="component" value="Unassembled WGS sequence"/>
</dbReference>